<organism evidence="7 8">
    <name type="scientific">Dechloromonas denitrificans</name>
    <dbReference type="NCBI Taxonomy" id="281362"/>
    <lineage>
        <taxon>Bacteria</taxon>
        <taxon>Pseudomonadati</taxon>
        <taxon>Pseudomonadota</taxon>
        <taxon>Betaproteobacteria</taxon>
        <taxon>Rhodocyclales</taxon>
        <taxon>Azonexaceae</taxon>
        <taxon>Dechloromonas</taxon>
    </lineage>
</organism>
<dbReference type="EMBL" id="LODL01000005">
    <property type="protein sequence ID" value="KXB32556.1"/>
    <property type="molecule type" value="Genomic_DNA"/>
</dbReference>
<dbReference type="Gene3D" id="3.30.450.20">
    <property type="entry name" value="PAS domain"/>
    <property type="match status" value="2"/>
</dbReference>
<feature type="domain" description="PAS" evidence="3">
    <location>
        <begin position="265"/>
        <end position="302"/>
    </location>
</feature>
<keyword evidence="8" id="KW-1185">Reference proteome</keyword>
<feature type="domain" description="PAC" evidence="4">
    <location>
        <begin position="330"/>
        <end position="382"/>
    </location>
</feature>
<comment type="caution">
    <text evidence="7">The sequence shown here is derived from an EMBL/GenBank/DDBJ whole genome shotgun (WGS) entry which is preliminary data.</text>
</comment>
<dbReference type="InterPro" id="IPR001633">
    <property type="entry name" value="EAL_dom"/>
</dbReference>
<dbReference type="Proteomes" id="UP000070186">
    <property type="component" value="Unassembled WGS sequence"/>
</dbReference>
<dbReference type="NCBIfam" id="TIGR00229">
    <property type="entry name" value="sensory_box"/>
    <property type="match status" value="1"/>
</dbReference>
<evidence type="ECO:0000256" key="1">
    <source>
        <dbReference type="PROSITE-ProRule" id="PRU00169"/>
    </source>
</evidence>
<dbReference type="SMART" id="SM00448">
    <property type="entry name" value="REC"/>
    <property type="match status" value="1"/>
</dbReference>
<evidence type="ECO:0000259" key="6">
    <source>
        <dbReference type="PROSITE" id="PS50887"/>
    </source>
</evidence>
<protein>
    <submittedName>
        <fullName evidence="7">PAS domain S-box protein</fullName>
    </submittedName>
</protein>
<dbReference type="SUPFAM" id="SSF52172">
    <property type="entry name" value="CheY-like"/>
    <property type="match status" value="1"/>
</dbReference>
<evidence type="ECO:0000313" key="8">
    <source>
        <dbReference type="Proteomes" id="UP000070186"/>
    </source>
</evidence>
<evidence type="ECO:0000259" key="2">
    <source>
        <dbReference type="PROSITE" id="PS50110"/>
    </source>
</evidence>
<dbReference type="PANTHER" id="PTHR44757:SF2">
    <property type="entry name" value="BIOFILM ARCHITECTURE MAINTENANCE PROTEIN MBAA"/>
    <property type="match status" value="1"/>
</dbReference>
<evidence type="ECO:0000259" key="4">
    <source>
        <dbReference type="PROSITE" id="PS50113"/>
    </source>
</evidence>
<dbReference type="InterPro" id="IPR001789">
    <property type="entry name" value="Sig_transdc_resp-reg_receiver"/>
</dbReference>
<dbReference type="Pfam" id="PF00990">
    <property type="entry name" value="GGDEF"/>
    <property type="match status" value="1"/>
</dbReference>
<accession>A0A133XNN5</accession>
<keyword evidence="1" id="KW-0597">Phosphoprotein</keyword>
<dbReference type="InterPro" id="IPR001610">
    <property type="entry name" value="PAC"/>
</dbReference>
<dbReference type="GO" id="GO:0000160">
    <property type="term" value="P:phosphorelay signal transduction system"/>
    <property type="evidence" value="ECO:0007669"/>
    <property type="project" value="InterPro"/>
</dbReference>
<dbReference type="RefSeq" id="WP_066880166.1">
    <property type="nucleotide sequence ID" value="NZ_LODL01000005.1"/>
</dbReference>
<gene>
    <name evidence="7" type="ORF">AT959_02430</name>
</gene>
<dbReference type="CDD" id="cd00130">
    <property type="entry name" value="PAS"/>
    <property type="match status" value="1"/>
</dbReference>
<dbReference type="PROSITE" id="PS50112">
    <property type="entry name" value="PAS"/>
    <property type="match status" value="1"/>
</dbReference>
<feature type="modified residue" description="4-aspartylphosphate" evidence="1">
    <location>
        <position position="58"/>
    </location>
</feature>
<feature type="domain" description="Response regulatory" evidence="2">
    <location>
        <begin position="8"/>
        <end position="123"/>
    </location>
</feature>
<dbReference type="PROSITE" id="PS50887">
    <property type="entry name" value="GGDEF"/>
    <property type="match status" value="1"/>
</dbReference>
<dbReference type="SMART" id="SM00086">
    <property type="entry name" value="PAC"/>
    <property type="match status" value="2"/>
</dbReference>
<proteinExistence type="predicted"/>
<dbReference type="Gene3D" id="3.40.50.2300">
    <property type="match status" value="1"/>
</dbReference>
<dbReference type="InterPro" id="IPR052155">
    <property type="entry name" value="Biofilm_reg_signaling"/>
</dbReference>
<reference evidence="7 8" key="1">
    <citation type="submission" date="2015-12" db="EMBL/GenBank/DDBJ databases">
        <title>Nitrous oxide reduction kinetics distinguish bacteria harboring typical versus atypical NosZ.</title>
        <authorList>
            <person name="Yoon S."/>
            <person name="Nissen S."/>
            <person name="Park D."/>
            <person name="Sanford R.A."/>
            <person name="Loeffler F.E."/>
        </authorList>
    </citation>
    <scope>NUCLEOTIDE SEQUENCE [LARGE SCALE GENOMIC DNA]</scope>
    <source>
        <strain evidence="7 8">ATCC BAA-841</strain>
    </source>
</reference>
<dbReference type="InterPro" id="IPR000014">
    <property type="entry name" value="PAS"/>
</dbReference>
<dbReference type="SMART" id="SM00091">
    <property type="entry name" value="PAS"/>
    <property type="match status" value="3"/>
</dbReference>
<dbReference type="Gene3D" id="3.20.20.450">
    <property type="entry name" value="EAL domain"/>
    <property type="match status" value="1"/>
</dbReference>
<dbReference type="InterPro" id="IPR035965">
    <property type="entry name" value="PAS-like_dom_sf"/>
</dbReference>
<dbReference type="SMART" id="SM00052">
    <property type="entry name" value="EAL"/>
    <property type="match status" value="1"/>
</dbReference>
<dbReference type="CDD" id="cd01949">
    <property type="entry name" value="GGDEF"/>
    <property type="match status" value="1"/>
</dbReference>
<dbReference type="CDD" id="cd17534">
    <property type="entry name" value="REC_DC-like"/>
    <property type="match status" value="1"/>
</dbReference>
<dbReference type="SUPFAM" id="SSF55073">
    <property type="entry name" value="Nucleotide cyclase"/>
    <property type="match status" value="1"/>
</dbReference>
<name>A0A133XNN5_9RHOO</name>
<evidence type="ECO:0000313" key="7">
    <source>
        <dbReference type="EMBL" id="KXB32556.1"/>
    </source>
</evidence>
<dbReference type="InterPro" id="IPR000160">
    <property type="entry name" value="GGDEF_dom"/>
</dbReference>
<dbReference type="SMART" id="SM00267">
    <property type="entry name" value="GGDEF"/>
    <property type="match status" value="1"/>
</dbReference>
<dbReference type="InterPro" id="IPR029787">
    <property type="entry name" value="Nucleotide_cyclase"/>
</dbReference>
<dbReference type="Pfam" id="PF00072">
    <property type="entry name" value="Response_reg"/>
    <property type="match status" value="1"/>
</dbReference>
<dbReference type="InterPro" id="IPR011006">
    <property type="entry name" value="CheY-like_superfamily"/>
</dbReference>
<dbReference type="CDD" id="cd01948">
    <property type="entry name" value="EAL"/>
    <property type="match status" value="1"/>
</dbReference>
<feature type="domain" description="EAL" evidence="5">
    <location>
        <begin position="555"/>
        <end position="810"/>
    </location>
</feature>
<dbReference type="Pfam" id="PF13426">
    <property type="entry name" value="PAS_9"/>
    <property type="match status" value="1"/>
</dbReference>
<dbReference type="AlphaFoldDB" id="A0A133XNN5"/>
<dbReference type="NCBIfam" id="TIGR00254">
    <property type="entry name" value="GGDEF"/>
    <property type="match status" value="1"/>
</dbReference>
<dbReference type="InterPro" id="IPR000700">
    <property type="entry name" value="PAS-assoc_C"/>
</dbReference>
<dbReference type="SUPFAM" id="SSF141868">
    <property type="entry name" value="EAL domain-like"/>
    <property type="match status" value="1"/>
</dbReference>
<sequence length="820" mass="90563">MTARLPINLMLVEDERIVAFDLKRQLQGFGYHVGSVVASGEQAVSQAAHEKPDLVLMDIHLEGQMDGIEAAARIRARHQIPVVFLTAYAEDDTLRRALDSRPFGYLIKPCEGRELHATIQMALARREDEVAIEQSEQRLRLALEAASLGVLEWSPTSNRLTGDDYLGMLFGNLPQPLDEPWENFIARVDEADRERVRLALTAKLPGSEAVCVQFRIAGEAYPPRRMEAHAKAYGHADNVQRVVGILQDVTQRHQDETLLRQSSVVFQTTAEAIVISDAQRRIVAVNSAFSRITGYPENEVTGFDPDILLRVTPALEHYADSLQPGAAGFWQGEVSCHRHDGSIFPAWQSVSVVHDPDGKLTHFVTAFSDVTAIYEAQQKLHHLAHHDPLTGLPNRLLFDDRLKTAIEQAIRNEQRCLLLFLDLDGFKVINDTLGHAIGDELLRVVGGRLRNVLRSSDTIARLGGDEFVILAGSINPEYAAQLAQKILDQLRVPVPVAGELLSVTGSLGIAVFPENGADCQQLMRAADMAMYTAKAEGRNRYHFYANDMSERAHLRMDIEQGLRRALATDSLLVHYQPRVDLADRRIVGVEALVRWLHPQRGIISPLSFISIAEECGIIEHLGRWVLQRACSEMLAVVRSRPPGETFHLAVNVSARQFLGVDFVAVVRSVLDETGFPASALELEITESTLQATERSLSILQALEALGVAISIDDFGTGYSSLSVLRDLPIKRIKIDRSFIIDLPTSENQRAVVEAIVALSKAMQMSITVEGIEHPAQAEILENLGCEEGQGYLFARPMPFAELLTLLASGLPARPSSGTTP</sequence>
<feature type="domain" description="GGDEF" evidence="6">
    <location>
        <begin position="414"/>
        <end position="546"/>
    </location>
</feature>
<dbReference type="SUPFAM" id="SSF55785">
    <property type="entry name" value="PYP-like sensor domain (PAS domain)"/>
    <property type="match status" value="2"/>
</dbReference>
<dbReference type="PANTHER" id="PTHR44757">
    <property type="entry name" value="DIGUANYLATE CYCLASE DGCP"/>
    <property type="match status" value="1"/>
</dbReference>
<dbReference type="STRING" id="281362.AT959_02430"/>
<dbReference type="PROSITE" id="PS50110">
    <property type="entry name" value="RESPONSE_REGULATORY"/>
    <property type="match status" value="1"/>
</dbReference>
<evidence type="ECO:0000259" key="3">
    <source>
        <dbReference type="PROSITE" id="PS50112"/>
    </source>
</evidence>
<dbReference type="Gene3D" id="3.30.70.270">
    <property type="match status" value="1"/>
</dbReference>
<dbReference type="InterPro" id="IPR043128">
    <property type="entry name" value="Rev_trsase/Diguanyl_cyclase"/>
</dbReference>
<dbReference type="FunFam" id="3.30.70.270:FF:000001">
    <property type="entry name" value="Diguanylate cyclase domain protein"/>
    <property type="match status" value="1"/>
</dbReference>
<dbReference type="InterPro" id="IPR035919">
    <property type="entry name" value="EAL_sf"/>
</dbReference>
<dbReference type="Pfam" id="PF00563">
    <property type="entry name" value="EAL"/>
    <property type="match status" value="1"/>
</dbReference>
<dbReference type="PROSITE" id="PS50113">
    <property type="entry name" value="PAC"/>
    <property type="match status" value="1"/>
</dbReference>
<dbReference type="GO" id="GO:0003824">
    <property type="term" value="F:catalytic activity"/>
    <property type="evidence" value="ECO:0007669"/>
    <property type="project" value="UniProtKB-ARBA"/>
</dbReference>
<evidence type="ECO:0000259" key="5">
    <source>
        <dbReference type="PROSITE" id="PS50883"/>
    </source>
</evidence>
<dbReference type="PROSITE" id="PS50883">
    <property type="entry name" value="EAL"/>
    <property type="match status" value="1"/>
</dbReference>